<feature type="transmembrane region" description="Helical" evidence="8">
    <location>
        <begin position="253"/>
        <end position="275"/>
    </location>
</feature>
<evidence type="ECO:0000313" key="12">
    <source>
        <dbReference type="RefSeq" id="XP_030045446.1"/>
    </source>
</evidence>
<keyword evidence="7 8" id="KW-0472">Membrane</keyword>
<feature type="transmembrane region" description="Helical" evidence="8">
    <location>
        <begin position="225"/>
        <end position="247"/>
    </location>
</feature>
<evidence type="ECO:0000256" key="7">
    <source>
        <dbReference type="ARBA" id="ARBA00023136"/>
    </source>
</evidence>
<protein>
    <submittedName>
        <fullName evidence="11 12">Signal peptide peptidase-like 2A isoform X1</fullName>
    </submittedName>
</protein>
<organism evidence="10 13">
    <name type="scientific">Microcaecilia unicolor</name>
    <dbReference type="NCBI Taxonomy" id="1415580"/>
    <lineage>
        <taxon>Eukaryota</taxon>
        <taxon>Metazoa</taxon>
        <taxon>Chordata</taxon>
        <taxon>Craniata</taxon>
        <taxon>Vertebrata</taxon>
        <taxon>Euteleostomi</taxon>
        <taxon>Amphibia</taxon>
        <taxon>Gymnophiona</taxon>
        <taxon>Siphonopidae</taxon>
        <taxon>Microcaecilia</taxon>
    </lineage>
</organism>
<keyword evidence="5" id="KW-0378">Hydrolase</keyword>
<dbReference type="RefSeq" id="XP_030045447.1">
    <property type="nucleotide sequence ID" value="XM_030189587.1"/>
</dbReference>
<dbReference type="Gene3D" id="3.50.30.30">
    <property type="match status" value="1"/>
</dbReference>
<comment type="similarity">
    <text evidence="3">Belongs to the peptidase A22B family.</text>
</comment>
<evidence type="ECO:0000313" key="10">
    <source>
        <dbReference type="Proteomes" id="UP000515156"/>
    </source>
</evidence>
<dbReference type="KEGG" id="muo:115459807"/>
<feature type="chain" id="PRO_5044652365" evidence="9">
    <location>
        <begin position="30"/>
        <end position="544"/>
    </location>
</feature>
<dbReference type="InterPro" id="IPR007369">
    <property type="entry name" value="Peptidase_A22B_SPP"/>
</dbReference>
<dbReference type="OrthoDB" id="29661at2759"/>
<keyword evidence="10" id="KW-1185">Reference proteome</keyword>
<comment type="subcellular location">
    <subcellularLocation>
        <location evidence="1">Endomembrane system</location>
        <topology evidence="1">Multi-pass membrane protein</topology>
    </subcellularLocation>
    <subcellularLocation>
        <location evidence="2">Membrane</location>
        <topology evidence="2">Multi-pass membrane protein</topology>
        <orientation evidence="2">Lumenal side</orientation>
    </subcellularLocation>
</comment>
<dbReference type="Proteomes" id="UP000515156">
    <property type="component" value="Chromosome 1"/>
</dbReference>
<evidence type="ECO:0000256" key="5">
    <source>
        <dbReference type="ARBA" id="ARBA00022801"/>
    </source>
</evidence>
<evidence type="ECO:0000313" key="13">
    <source>
        <dbReference type="RefSeq" id="XP_030045447.1"/>
    </source>
</evidence>
<keyword evidence="9" id="KW-0732">Signal</keyword>
<reference evidence="11 12" key="1">
    <citation type="submission" date="2025-04" db="UniProtKB">
        <authorList>
            <consortium name="RefSeq"/>
        </authorList>
    </citation>
    <scope>IDENTIFICATION</scope>
</reference>
<feature type="transmembrane region" description="Helical" evidence="8">
    <location>
        <begin position="296"/>
        <end position="313"/>
    </location>
</feature>
<dbReference type="GO" id="GO:0033619">
    <property type="term" value="P:membrane protein proteolysis"/>
    <property type="evidence" value="ECO:0007669"/>
    <property type="project" value="TreeGrafter"/>
</dbReference>
<gene>
    <name evidence="11 12 13" type="primary">SPPL2A</name>
</gene>
<feature type="transmembrane region" description="Helical" evidence="8">
    <location>
        <begin position="419"/>
        <end position="446"/>
    </location>
</feature>
<dbReference type="RefSeq" id="XP_030045446.1">
    <property type="nucleotide sequence ID" value="XM_030189586.1"/>
</dbReference>
<dbReference type="SMART" id="SM00730">
    <property type="entry name" value="PSN"/>
    <property type="match status" value="1"/>
</dbReference>
<proteinExistence type="inferred from homology"/>
<feature type="transmembrane region" description="Helical" evidence="8">
    <location>
        <begin position="348"/>
        <end position="368"/>
    </location>
</feature>
<feature type="transmembrane region" description="Helical" evidence="8">
    <location>
        <begin position="458"/>
        <end position="482"/>
    </location>
</feature>
<evidence type="ECO:0000256" key="9">
    <source>
        <dbReference type="SAM" id="SignalP"/>
    </source>
</evidence>
<evidence type="ECO:0000313" key="11">
    <source>
        <dbReference type="RefSeq" id="XP_030045445.1"/>
    </source>
</evidence>
<evidence type="ECO:0000256" key="2">
    <source>
        <dbReference type="ARBA" id="ARBA00004366"/>
    </source>
</evidence>
<feature type="transmembrane region" description="Helical" evidence="8">
    <location>
        <begin position="177"/>
        <end position="196"/>
    </location>
</feature>
<keyword evidence="4 8" id="KW-0812">Transmembrane</keyword>
<dbReference type="GeneID" id="115459807"/>
<feature type="transmembrane region" description="Helical" evidence="8">
    <location>
        <begin position="488"/>
        <end position="505"/>
    </location>
</feature>
<evidence type="ECO:0000256" key="4">
    <source>
        <dbReference type="ARBA" id="ARBA00022692"/>
    </source>
</evidence>
<sequence>MGGRSLHLWSPSGLLLILILFLQHQQVYAEQGILHVFGGGSVHSTLDYCMLYNPSWTSLPSTLENATSYKMENLTTRQLCSASDVPPRGIKDKAVVVVLGNCSFIETARIAQNNSARVLLIASKTGLITPAGNRSTFKDVTIPIANVKYRDIMEMQQILGNNINATLYSPTLPMFDYSMLVIFLIAVFTVALGGYWSGVSEIEDLRSAMSCGNRDSRKKEENASLSPLSVVVFLVICCVMLLLLYFFYKWLVYVIIAVFCIASAVSLFNCLAALIRKISFGQCRISCCNRIIEVRLIFLAAFCISMSVVWVVFRNEDRWIWILQDILGIAFCLNFIKTLRMTNFKSCVLLLVLFLLYDVFFVFITPLITKNGESIMIEVAAGPLESGEKRDENLVEVPAEPSAPREKLPVVIRVPRLDFSALTLCGMPFSLLGFGDIILPGLVIAYCRRFAVWTSSSYIYYAACTVAYAVGMGVTFMALALMKEGQPALLYLVPCTLITSSVVAWSRKEMKKFWNGGNYEIMEPLDNEVNVDNAVMAHEPSGAQ</sequence>
<keyword evidence="6 8" id="KW-1133">Transmembrane helix</keyword>
<dbReference type="Pfam" id="PF04258">
    <property type="entry name" value="Peptidase_A22B"/>
    <property type="match status" value="1"/>
</dbReference>
<dbReference type="GO" id="GO:0098553">
    <property type="term" value="C:lumenal side of endoplasmic reticulum membrane"/>
    <property type="evidence" value="ECO:0007669"/>
    <property type="project" value="TreeGrafter"/>
</dbReference>
<dbReference type="PANTHER" id="PTHR12174:SF34">
    <property type="entry name" value="SIGNAL PEPTIDE PEPTIDASE-LIKE 2A"/>
    <property type="match status" value="1"/>
</dbReference>
<dbReference type="GO" id="GO:0030660">
    <property type="term" value="C:Golgi-associated vesicle membrane"/>
    <property type="evidence" value="ECO:0007669"/>
    <property type="project" value="TreeGrafter"/>
</dbReference>
<dbReference type="GO" id="GO:0098554">
    <property type="term" value="C:cytoplasmic side of endoplasmic reticulum membrane"/>
    <property type="evidence" value="ECO:0007669"/>
    <property type="project" value="TreeGrafter"/>
</dbReference>
<evidence type="ECO:0000256" key="8">
    <source>
        <dbReference type="SAM" id="Phobius"/>
    </source>
</evidence>
<dbReference type="PANTHER" id="PTHR12174">
    <property type="entry name" value="SIGNAL PEPTIDE PEPTIDASE"/>
    <property type="match status" value="1"/>
</dbReference>
<dbReference type="GO" id="GO:0042500">
    <property type="term" value="F:aspartic endopeptidase activity, intramembrane cleaving"/>
    <property type="evidence" value="ECO:0007669"/>
    <property type="project" value="InterPro"/>
</dbReference>
<accession>A0A6P7WQG9</accession>
<feature type="transmembrane region" description="Helical" evidence="8">
    <location>
        <begin position="319"/>
        <end position="336"/>
    </location>
</feature>
<dbReference type="CTD" id="84888"/>
<evidence type="ECO:0000256" key="1">
    <source>
        <dbReference type="ARBA" id="ARBA00004127"/>
    </source>
</evidence>
<name>A0A6P7WQG9_9AMPH</name>
<dbReference type="GO" id="GO:0005765">
    <property type="term" value="C:lysosomal membrane"/>
    <property type="evidence" value="ECO:0007669"/>
    <property type="project" value="TreeGrafter"/>
</dbReference>
<evidence type="ECO:0000256" key="3">
    <source>
        <dbReference type="ARBA" id="ARBA00006859"/>
    </source>
</evidence>
<dbReference type="InterPro" id="IPR006639">
    <property type="entry name" value="Preselin/SPP"/>
</dbReference>
<evidence type="ECO:0000256" key="6">
    <source>
        <dbReference type="ARBA" id="ARBA00022989"/>
    </source>
</evidence>
<dbReference type="RefSeq" id="XP_030045445.1">
    <property type="nucleotide sequence ID" value="XM_030189585.1"/>
</dbReference>
<dbReference type="AlphaFoldDB" id="A0A6P7WQG9"/>
<feature type="signal peptide" evidence="9">
    <location>
        <begin position="1"/>
        <end position="29"/>
    </location>
</feature>